<evidence type="ECO:0000313" key="2">
    <source>
        <dbReference type="Proteomes" id="UP000472261"/>
    </source>
</evidence>
<dbReference type="Ensembl" id="ENSPCLT00000025774.1">
    <property type="protein sequence ID" value="ENSPCLP00000019338.1"/>
    <property type="gene ID" value="ENSPCLG00000016209.1"/>
</dbReference>
<accession>A0A669QME3</accession>
<dbReference type="SUPFAM" id="SSF56854">
    <property type="entry name" value="Bcl-2 inhibitors of programmed cell death"/>
    <property type="match status" value="1"/>
</dbReference>
<dbReference type="Gene3D" id="1.10.437.10">
    <property type="entry name" value="Blc2-like"/>
    <property type="match status" value="1"/>
</dbReference>
<dbReference type="PANTHER" id="PTHR36466:SF1">
    <property type="entry name" value="BCL-2-LIKE PROTEIN 15"/>
    <property type="match status" value="1"/>
</dbReference>
<proteinExistence type="predicted"/>
<organism evidence="1 2">
    <name type="scientific">Phasianus colchicus</name>
    <name type="common">Common pheasant</name>
    <dbReference type="NCBI Taxonomy" id="9054"/>
    <lineage>
        <taxon>Eukaryota</taxon>
        <taxon>Metazoa</taxon>
        <taxon>Chordata</taxon>
        <taxon>Craniata</taxon>
        <taxon>Vertebrata</taxon>
        <taxon>Euteleostomi</taxon>
        <taxon>Archelosauria</taxon>
        <taxon>Archosauria</taxon>
        <taxon>Dinosauria</taxon>
        <taxon>Saurischia</taxon>
        <taxon>Theropoda</taxon>
        <taxon>Coelurosauria</taxon>
        <taxon>Aves</taxon>
        <taxon>Neognathae</taxon>
        <taxon>Galloanserae</taxon>
        <taxon>Galliformes</taxon>
        <taxon>Phasianidae</taxon>
        <taxon>Phasianinae</taxon>
        <taxon>Phasianus</taxon>
    </lineage>
</organism>
<name>A0A669QME3_PHACC</name>
<dbReference type="InterPro" id="IPR033543">
    <property type="entry name" value="BCL2L15"/>
</dbReference>
<reference evidence="1" key="2">
    <citation type="submission" date="2025-09" db="UniProtKB">
        <authorList>
            <consortium name="Ensembl"/>
        </authorList>
    </citation>
    <scope>IDENTIFICATION</scope>
</reference>
<dbReference type="AlphaFoldDB" id="A0A669QME3"/>
<protein>
    <submittedName>
        <fullName evidence="1">BCL2 like 15</fullName>
    </submittedName>
</protein>
<evidence type="ECO:0000313" key="1">
    <source>
        <dbReference type="Ensembl" id="ENSPCLP00000019338.1"/>
    </source>
</evidence>
<dbReference type="OMA" id="QVAISMT"/>
<dbReference type="PANTHER" id="PTHR36466">
    <property type="entry name" value="BCL-2-LIKE PROTEIN 15"/>
    <property type="match status" value="1"/>
</dbReference>
<reference evidence="1" key="1">
    <citation type="submission" date="2025-08" db="UniProtKB">
        <authorList>
            <consortium name="Ensembl"/>
        </authorList>
    </citation>
    <scope>IDENTIFICATION</scope>
</reference>
<dbReference type="Proteomes" id="UP000472261">
    <property type="component" value="Unplaced"/>
</dbReference>
<dbReference type="InterPro" id="IPR036834">
    <property type="entry name" value="Bcl-2-like_sf"/>
</dbReference>
<sequence>KAAMRTFEEQTACVVEALFDDLLNEDDVDFRCLQTDSGEPPSGFDPVIIASRLRQIGDQCNMDFERVSSQVLHEMEKFGTAVDSLCKRWSDQNPELVYERAFLSVSVKLMMYILKKGAANVNPGHLIKAINENAQVKNYIETHGGWVSILESKYWG</sequence>
<keyword evidence="2" id="KW-1185">Reference proteome</keyword>
<dbReference type="GO" id="GO:0042981">
    <property type="term" value="P:regulation of apoptotic process"/>
    <property type="evidence" value="ECO:0007669"/>
    <property type="project" value="InterPro"/>
</dbReference>